<gene>
    <name evidence="1" type="ORF">NCTC9695_03949</name>
</gene>
<dbReference type="Proteomes" id="UP000275777">
    <property type="component" value="Chromosome"/>
</dbReference>
<dbReference type="AlphaFoldDB" id="A0A447TEW9"/>
<evidence type="ECO:0000313" key="1">
    <source>
        <dbReference type="EMBL" id="VEB43490.1"/>
    </source>
</evidence>
<sequence length="79" mass="8185">MLVGSTLVYLCYANADKLLRYLGQTGSVVFLRLSAFILLCLACRSCGTASASWPASGCGTTPAAALSAMPCVCRLAGIY</sequence>
<dbReference type="EMBL" id="LR134182">
    <property type="protein sequence ID" value="VEB43490.1"/>
    <property type="molecule type" value="Genomic_DNA"/>
</dbReference>
<accession>A0A447TEW9</accession>
<protein>
    <submittedName>
        <fullName evidence="1">Uncharacterized protein</fullName>
    </submittedName>
</protein>
<evidence type="ECO:0000313" key="2">
    <source>
        <dbReference type="Proteomes" id="UP000275777"/>
    </source>
</evidence>
<organism evidence="1 2">
    <name type="scientific">Chromobacterium violaceum</name>
    <dbReference type="NCBI Taxonomy" id="536"/>
    <lineage>
        <taxon>Bacteria</taxon>
        <taxon>Pseudomonadati</taxon>
        <taxon>Pseudomonadota</taxon>
        <taxon>Betaproteobacteria</taxon>
        <taxon>Neisseriales</taxon>
        <taxon>Chromobacteriaceae</taxon>
        <taxon>Chromobacterium</taxon>
    </lineage>
</organism>
<reference evidence="1 2" key="1">
    <citation type="submission" date="2018-12" db="EMBL/GenBank/DDBJ databases">
        <authorList>
            <consortium name="Pathogen Informatics"/>
        </authorList>
    </citation>
    <scope>NUCLEOTIDE SEQUENCE [LARGE SCALE GENOMIC DNA]</scope>
    <source>
        <strain evidence="1 2">NCTC9695</strain>
    </source>
</reference>
<name>A0A447TEW9_CHRVL</name>
<proteinExistence type="predicted"/>